<reference evidence="2" key="1">
    <citation type="journal article" date="2022" name="Mol. Ecol. Resour.">
        <title>The genomes of chicory, endive, great burdock and yacon provide insights into Asteraceae palaeo-polyploidization history and plant inulin production.</title>
        <authorList>
            <person name="Fan W."/>
            <person name="Wang S."/>
            <person name="Wang H."/>
            <person name="Wang A."/>
            <person name="Jiang F."/>
            <person name="Liu H."/>
            <person name="Zhao H."/>
            <person name="Xu D."/>
            <person name="Zhang Y."/>
        </authorList>
    </citation>
    <scope>NUCLEOTIDE SEQUENCE [LARGE SCALE GENOMIC DNA]</scope>
    <source>
        <strain evidence="2">cv. Niubang</strain>
    </source>
</reference>
<gene>
    <name evidence="1" type="ORF">L6452_02148</name>
</gene>
<evidence type="ECO:0000313" key="2">
    <source>
        <dbReference type="Proteomes" id="UP001055879"/>
    </source>
</evidence>
<protein>
    <submittedName>
        <fullName evidence="1">Uncharacterized protein</fullName>
    </submittedName>
</protein>
<proteinExistence type="predicted"/>
<keyword evidence="2" id="KW-1185">Reference proteome</keyword>
<evidence type="ECO:0000313" key="1">
    <source>
        <dbReference type="EMBL" id="KAI3770999.1"/>
    </source>
</evidence>
<name>A0ACB9FIB5_ARCLA</name>
<dbReference type="EMBL" id="CM042047">
    <property type="protein sequence ID" value="KAI3770999.1"/>
    <property type="molecule type" value="Genomic_DNA"/>
</dbReference>
<comment type="caution">
    <text evidence="1">The sequence shown here is derived from an EMBL/GenBank/DDBJ whole genome shotgun (WGS) entry which is preliminary data.</text>
</comment>
<sequence>MPFDLTNAPATFMDLINRVCGPYLDKVVIVFIDDIPIYSRRKEHKQHLRTILELLAKEKLYAKFSKWEFWIQEVQFLGHVVNAEGIKVDPAKIEAIMNWKSPKSASEIHSFLGLAGYYRRFIQVFSKIDTPLMKLTQKAINFDWGERQEEAFQTLKERLSSAPVLSLPRGTEDFVVYSDASKMG</sequence>
<dbReference type="Proteomes" id="UP001055879">
    <property type="component" value="Linkage Group LG01"/>
</dbReference>
<reference evidence="1 2" key="2">
    <citation type="journal article" date="2022" name="Mol. Ecol. Resour.">
        <title>The genomes of chicory, endive, great burdock and yacon provide insights into Asteraceae paleo-polyploidization history and plant inulin production.</title>
        <authorList>
            <person name="Fan W."/>
            <person name="Wang S."/>
            <person name="Wang H."/>
            <person name="Wang A."/>
            <person name="Jiang F."/>
            <person name="Liu H."/>
            <person name="Zhao H."/>
            <person name="Xu D."/>
            <person name="Zhang Y."/>
        </authorList>
    </citation>
    <scope>NUCLEOTIDE SEQUENCE [LARGE SCALE GENOMIC DNA]</scope>
    <source>
        <strain evidence="2">cv. Niubang</strain>
    </source>
</reference>
<organism evidence="1 2">
    <name type="scientific">Arctium lappa</name>
    <name type="common">Greater burdock</name>
    <name type="synonym">Lappa major</name>
    <dbReference type="NCBI Taxonomy" id="4217"/>
    <lineage>
        <taxon>Eukaryota</taxon>
        <taxon>Viridiplantae</taxon>
        <taxon>Streptophyta</taxon>
        <taxon>Embryophyta</taxon>
        <taxon>Tracheophyta</taxon>
        <taxon>Spermatophyta</taxon>
        <taxon>Magnoliopsida</taxon>
        <taxon>eudicotyledons</taxon>
        <taxon>Gunneridae</taxon>
        <taxon>Pentapetalae</taxon>
        <taxon>asterids</taxon>
        <taxon>campanulids</taxon>
        <taxon>Asterales</taxon>
        <taxon>Asteraceae</taxon>
        <taxon>Carduoideae</taxon>
        <taxon>Cardueae</taxon>
        <taxon>Arctiinae</taxon>
        <taxon>Arctium</taxon>
    </lineage>
</organism>
<accession>A0ACB9FIB5</accession>